<feature type="compositionally biased region" description="Low complexity" evidence="4">
    <location>
        <begin position="63"/>
        <end position="73"/>
    </location>
</feature>
<dbReference type="CDD" id="cd13690">
    <property type="entry name" value="PBP2_GluB"/>
    <property type="match status" value="1"/>
</dbReference>
<dbReference type="SUPFAM" id="SSF53850">
    <property type="entry name" value="Periplasmic binding protein-like II"/>
    <property type="match status" value="1"/>
</dbReference>
<keyword evidence="2" id="KW-0813">Transport</keyword>
<dbReference type="Gene3D" id="3.40.190.10">
    <property type="entry name" value="Periplasmic binding protein-like II"/>
    <property type="match status" value="2"/>
</dbReference>
<protein>
    <submittedName>
        <fullName evidence="7">Glutamate ABC transporter substrate-binding protein</fullName>
    </submittedName>
</protein>
<dbReference type="PANTHER" id="PTHR30085:SF6">
    <property type="entry name" value="ABC TRANSPORTER GLUTAMINE-BINDING PROTEIN GLNH"/>
    <property type="match status" value="1"/>
</dbReference>
<feature type="region of interest" description="Disordered" evidence="4">
    <location>
        <begin position="33"/>
        <end position="73"/>
    </location>
</feature>
<dbReference type="EMBL" id="CP113836">
    <property type="protein sequence ID" value="WAL65932.1"/>
    <property type="molecule type" value="Genomic_DNA"/>
</dbReference>
<evidence type="ECO:0000256" key="5">
    <source>
        <dbReference type="SAM" id="SignalP"/>
    </source>
</evidence>
<gene>
    <name evidence="7" type="ORF">ORV05_34615</name>
</gene>
<dbReference type="RefSeq" id="WP_268756078.1">
    <property type="nucleotide sequence ID" value="NZ_CP113836.1"/>
</dbReference>
<evidence type="ECO:0000256" key="3">
    <source>
        <dbReference type="ARBA" id="ARBA00022729"/>
    </source>
</evidence>
<keyword evidence="8" id="KW-1185">Reference proteome</keyword>
<accession>A0ABY7B3X6</accession>
<dbReference type="SMART" id="SM00062">
    <property type="entry name" value="PBPb"/>
    <property type="match status" value="1"/>
</dbReference>
<evidence type="ECO:0000256" key="4">
    <source>
        <dbReference type="SAM" id="MobiDB-lite"/>
    </source>
</evidence>
<dbReference type="InterPro" id="IPR001638">
    <property type="entry name" value="Solute-binding_3/MltF_N"/>
</dbReference>
<dbReference type="Proteomes" id="UP001163203">
    <property type="component" value="Chromosome"/>
</dbReference>
<feature type="domain" description="Solute-binding protein family 3/N-terminal" evidence="6">
    <location>
        <begin position="84"/>
        <end position="307"/>
    </location>
</feature>
<evidence type="ECO:0000259" key="6">
    <source>
        <dbReference type="SMART" id="SM00062"/>
    </source>
</evidence>
<dbReference type="PANTHER" id="PTHR30085">
    <property type="entry name" value="AMINO ACID ABC TRANSPORTER PERMEASE"/>
    <property type="match status" value="1"/>
</dbReference>
<evidence type="ECO:0000313" key="8">
    <source>
        <dbReference type="Proteomes" id="UP001163203"/>
    </source>
</evidence>
<feature type="signal peptide" evidence="5">
    <location>
        <begin position="1"/>
        <end position="24"/>
    </location>
</feature>
<evidence type="ECO:0000256" key="2">
    <source>
        <dbReference type="ARBA" id="ARBA00022448"/>
    </source>
</evidence>
<keyword evidence="3 5" id="KW-0732">Signal</keyword>
<dbReference type="InterPro" id="IPR051455">
    <property type="entry name" value="Bact_solute-bind_prot3"/>
</dbReference>
<sequence length="321" mass="33412">MSTRRRLGALVAALALLATGCAGAGIPVDPAPVGTVGQPQPANVGGADPTSSGPSSGGCDMNSLPPSSSITSGSTMAKIQRRGRLIAAVDQTTYLFGFLNPANGNLEGFDIEIVKAIATALFGSWQGHVQWITIPSSERDNVLKSNAVDIVVRTYSITCARLKDVNFSAAYYQAGQRVLVPKDSGIRGLDDLGGKKVCATKTSTSLSTIAKAASKPIPVSVSNWSDCLVMLQQGQVDAISTDDVILAGMAKQDPNVAVVGAPFTKELYGVGIPKGQEDMVRFVNSVLESVKSNGTWQTNYDQWIAPVLGHASPPTVSYSGG</sequence>
<proteinExistence type="inferred from homology"/>
<evidence type="ECO:0000313" key="7">
    <source>
        <dbReference type="EMBL" id="WAL65932.1"/>
    </source>
</evidence>
<dbReference type="Pfam" id="PF00497">
    <property type="entry name" value="SBP_bac_3"/>
    <property type="match status" value="1"/>
</dbReference>
<name>A0ABY7B3X6_9PSEU</name>
<organism evidence="7 8">
    <name type="scientific">Amycolatopsis cynarae</name>
    <dbReference type="NCBI Taxonomy" id="2995223"/>
    <lineage>
        <taxon>Bacteria</taxon>
        <taxon>Bacillati</taxon>
        <taxon>Actinomycetota</taxon>
        <taxon>Actinomycetes</taxon>
        <taxon>Pseudonocardiales</taxon>
        <taxon>Pseudonocardiaceae</taxon>
        <taxon>Amycolatopsis</taxon>
    </lineage>
</organism>
<feature type="chain" id="PRO_5047115972" evidence="5">
    <location>
        <begin position="25"/>
        <end position="321"/>
    </location>
</feature>
<reference evidence="7" key="1">
    <citation type="submission" date="2022-11" db="EMBL/GenBank/DDBJ databases">
        <authorList>
            <person name="Mo P."/>
        </authorList>
    </citation>
    <scope>NUCLEOTIDE SEQUENCE</scope>
    <source>
        <strain evidence="7">HUAS 11-8</strain>
    </source>
</reference>
<evidence type="ECO:0000256" key="1">
    <source>
        <dbReference type="ARBA" id="ARBA00010333"/>
    </source>
</evidence>
<dbReference type="PROSITE" id="PS51257">
    <property type="entry name" value="PROKAR_LIPOPROTEIN"/>
    <property type="match status" value="1"/>
</dbReference>
<comment type="similarity">
    <text evidence="1">Belongs to the bacterial solute-binding protein 3 family.</text>
</comment>